<dbReference type="Pfam" id="PF18533">
    <property type="entry name" value="DUF5622"/>
    <property type="match status" value="1"/>
</dbReference>
<organism evidence="2">
    <name type="scientific">Staphylothermus marinus</name>
    <dbReference type="NCBI Taxonomy" id="2280"/>
    <lineage>
        <taxon>Archaea</taxon>
        <taxon>Thermoproteota</taxon>
        <taxon>Thermoprotei</taxon>
        <taxon>Desulfurococcales</taxon>
        <taxon>Desulfurococcaceae</taxon>
        <taxon>Staphylothermus</taxon>
    </lineage>
</organism>
<evidence type="ECO:0000259" key="1">
    <source>
        <dbReference type="Pfam" id="PF18533"/>
    </source>
</evidence>
<dbReference type="AlphaFoldDB" id="A0A7C4JLS3"/>
<evidence type="ECO:0000313" key="2">
    <source>
        <dbReference type="EMBL" id="HGQ73583.1"/>
    </source>
</evidence>
<sequence>MGLKHSKYVYVRRSDGLFVKVRVLNIRFNKKSGLKERGKQIERVVFDVTDPSRYIVLPYKTSKPPHNSIVIDVSELPREIATIIETV</sequence>
<comment type="caution">
    <text evidence="2">The sequence shown here is derived from an EMBL/GenBank/DDBJ whole genome shotgun (WGS) entry which is preliminary data.</text>
</comment>
<evidence type="ECO:0000313" key="3">
    <source>
        <dbReference type="EMBL" id="HGU64995.1"/>
    </source>
</evidence>
<reference evidence="2" key="1">
    <citation type="journal article" date="2020" name="mSystems">
        <title>Genome- and Community-Level Interaction Insights into Carbon Utilization and Element Cycling Functions of Hydrothermarchaeota in Hydrothermal Sediment.</title>
        <authorList>
            <person name="Zhou Z."/>
            <person name="Liu Y."/>
            <person name="Xu W."/>
            <person name="Pan J."/>
            <person name="Luo Z.H."/>
            <person name="Li M."/>
        </authorList>
    </citation>
    <scope>NUCLEOTIDE SEQUENCE [LARGE SCALE GENOMIC DNA]</scope>
    <source>
        <strain evidence="3">SpSt-622</strain>
        <strain evidence="2">SpSt-648</strain>
    </source>
</reference>
<name>A0A7C4JLS3_STAMA</name>
<accession>A0A7C4JLS3</accession>
<feature type="domain" description="DUF5622" evidence="1">
    <location>
        <begin position="3"/>
        <end position="82"/>
    </location>
</feature>
<dbReference type="EMBL" id="DTBP01000010">
    <property type="protein sequence ID" value="HGQ73583.1"/>
    <property type="molecule type" value="Genomic_DNA"/>
</dbReference>
<proteinExistence type="predicted"/>
<dbReference type="EMBL" id="DTAN01000085">
    <property type="protein sequence ID" value="HGU64995.1"/>
    <property type="molecule type" value="Genomic_DNA"/>
</dbReference>
<protein>
    <submittedName>
        <fullName evidence="2">Cren protein</fullName>
    </submittedName>
</protein>
<dbReference type="InterPro" id="IPR041043">
    <property type="entry name" value="DUF5622"/>
</dbReference>
<gene>
    <name evidence="3" type="ORF">ENT92_02105</name>
    <name evidence="2" type="ORF">ENU20_00690</name>
</gene>
<dbReference type="Gene3D" id="3.30.160.830">
    <property type="match status" value="1"/>
</dbReference>